<dbReference type="CDD" id="cd00796">
    <property type="entry name" value="INT_Rci_Hp1_C"/>
    <property type="match status" value="1"/>
</dbReference>
<feature type="region of interest" description="Disordered" evidence="6">
    <location>
        <begin position="380"/>
        <end position="404"/>
    </location>
</feature>
<evidence type="ECO:0008006" key="11">
    <source>
        <dbReference type="Google" id="ProtNLM"/>
    </source>
</evidence>
<dbReference type="EMBL" id="LPWG01000011">
    <property type="protein sequence ID" value="ODR99387.1"/>
    <property type="molecule type" value="Genomic_DNA"/>
</dbReference>
<feature type="domain" description="Core-binding (CB)" evidence="8">
    <location>
        <begin position="93"/>
        <end position="172"/>
    </location>
</feature>
<protein>
    <recommendedName>
        <fullName evidence="11">Integrase</fullName>
    </recommendedName>
</protein>
<dbReference type="SUPFAM" id="SSF56349">
    <property type="entry name" value="DNA breaking-rejoining enzymes"/>
    <property type="match status" value="1"/>
</dbReference>
<dbReference type="InterPro" id="IPR025166">
    <property type="entry name" value="Integrase_DNA_bind_dom"/>
</dbReference>
<dbReference type="GO" id="GO:0003677">
    <property type="term" value="F:DNA binding"/>
    <property type="evidence" value="ECO:0007669"/>
    <property type="project" value="UniProtKB-UniRule"/>
</dbReference>
<dbReference type="GO" id="GO:0006310">
    <property type="term" value="P:DNA recombination"/>
    <property type="evidence" value="ECO:0007669"/>
    <property type="project" value="UniProtKB-KW"/>
</dbReference>
<dbReference type="STRING" id="1774968.AUC68_05290"/>
<evidence type="ECO:0000256" key="6">
    <source>
        <dbReference type="SAM" id="MobiDB-lite"/>
    </source>
</evidence>
<dbReference type="Gene3D" id="3.30.160.390">
    <property type="entry name" value="Integrase, DNA-binding domain"/>
    <property type="match status" value="1"/>
</dbReference>
<reference evidence="9 10" key="1">
    <citation type="journal article" date="2016" name="Environ. Microbiol.">
        <title>New Methyloceanibacter diversity from North Sea sediments includes methanotroph containing solely the soluble methane monooxygenase.</title>
        <authorList>
            <person name="Vekeman B."/>
            <person name="Kerckhof F.M."/>
            <person name="Cremers G."/>
            <person name="de Vos P."/>
            <person name="Vandamme P."/>
            <person name="Boon N."/>
            <person name="Op den Camp H.J."/>
            <person name="Heylen K."/>
        </authorList>
    </citation>
    <scope>NUCLEOTIDE SEQUENCE [LARGE SCALE GENOMIC DNA]</scope>
    <source>
        <strain evidence="9 10">R-67174</strain>
    </source>
</reference>
<dbReference type="Pfam" id="PF13356">
    <property type="entry name" value="Arm-DNA-bind_3"/>
    <property type="match status" value="1"/>
</dbReference>
<dbReference type="Gene3D" id="1.10.150.130">
    <property type="match status" value="1"/>
</dbReference>
<sequence length="404" mass="45165">MDVANRLNRNALKKMHPGETLWDGELKGFGARRQKDAVTFFLKCRFRGRQRWCTIGRLGSPWTLDTARREALRLLLGIADGEDPVRASRGADTTVKEAVEQFLKEHGPKLKPRTLVEYKRLCEQVIIPKLGKLHLDEDMQREVGRLHAGLSSTPRKANLALMVFSSFIGWAEKNRLRPEGQNPCRGVAKYRDAKRERYLSAEELGRIGTALAKREAARTEGPFSIAAVRLLILTGARLQEILTLKWSYVDVARGQLRLPDSKTGAKVIRLSAAAQAVLRAIPHMSKNDYVIVGDKEGQHLVNLQKPWRRIRKDAKLSDVRLHDLRHSYASVAAELGGSLPMIGKLLGHSQSQTTARYAHLADDPINRLNEEIGEQITAALSPKRVGSDNGPSGDKQRWPAKVTP</sequence>
<keyword evidence="4" id="KW-0233">DNA recombination</keyword>
<dbReference type="InterPro" id="IPR013762">
    <property type="entry name" value="Integrase-like_cat_sf"/>
</dbReference>
<gene>
    <name evidence="9" type="ORF">AUC68_05290</name>
</gene>
<dbReference type="InterPro" id="IPR044068">
    <property type="entry name" value="CB"/>
</dbReference>
<dbReference type="InterPro" id="IPR011010">
    <property type="entry name" value="DNA_brk_join_enz"/>
</dbReference>
<evidence type="ECO:0000313" key="10">
    <source>
        <dbReference type="Proteomes" id="UP000094501"/>
    </source>
</evidence>
<dbReference type="GO" id="GO:0015074">
    <property type="term" value="P:DNA integration"/>
    <property type="evidence" value="ECO:0007669"/>
    <property type="project" value="UniProtKB-KW"/>
</dbReference>
<dbReference type="InterPro" id="IPR002104">
    <property type="entry name" value="Integrase_catalytic"/>
</dbReference>
<dbReference type="PANTHER" id="PTHR30629">
    <property type="entry name" value="PROPHAGE INTEGRASE"/>
    <property type="match status" value="1"/>
</dbReference>
<comment type="caution">
    <text evidence="9">The sequence shown here is derived from an EMBL/GenBank/DDBJ whole genome shotgun (WGS) entry which is preliminary data.</text>
</comment>
<evidence type="ECO:0000313" key="9">
    <source>
        <dbReference type="EMBL" id="ODR99387.1"/>
    </source>
</evidence>
<dbReference type="InterPro" id="IPR038488">
    <property type="entry name" value="Integrase_DNA-bd_sf"/>
</dbReference>
<evidence type="ECO:0000256" key="1">
    <source>
        <dbReference type="ARBA" id="ARBA00008857"/>
    </source>
</evidence>
<evidence type="ECO:0000256" key="2">
    <source>
        <dbReference type="ARBA" id="ARBA00022908"/>
    </source>
</evidence>
<keyword evidence="10" id="KW-1185">Reference proteome</keyword>
<dbReference type="InterPro" id="IPR004107">
    <property type="entry name" value="Integrase_SAM-like_N"/>
</dbReference>
<evidence type="ECO:0000259" key="7">
    <source>
        <dbReference type="PROSITE" id="PS51898"/>
    </source>
</evidence>
<organism evidence="9 10">
    <name type="scientific">Methyloceanibacter methanicus</name>
    <dbReference type="NCBI Taxonomy" id="1774968"/>
    <lineage>
        <taxon>Bacteria</taxon>
        <taxon>Pseudomonadati</taxon>
        <taxon>Pseudomonadota</taxon>
        <taxon>Alphaproteobacteria</taxon>
        <taxon>Hyphomicrobiales</taxon>
        <taxon>Hyphomicrobiaceae</taxon>
        <taxon>Methyloceanibacter</taxon>
    </lineage>
</organism>
<dbReference type="Pfam" id="PF14659">
    <property type="entry name" value="Phage_int_SAM_3"/>
    <property type="match status" value="1"/>
</dbReference>
<comment type="similarity">
    <text evidence="1">Belongs to the 'phage' integrase family.</text>
</comment>
<feature type="domain" description="Tyr recombinase" evidence="7">
    <location>
        <begin position="194"/>
        <end position="370"/>
    </location>
</feature>
<name>A0A1E3W0R1_9HYPH</name>
<dbReference type="InterPro" id="IPR050808">
    <property type="entry name" value="Phage_Integrase"/>
</dbReference>
<dbReference type="Gene3D" id="1.10.443.10">
    <property type="entry name" value="Intergrase catalytic core"/>
    <property type="match status" value="1"/>
</dbReference>
<dbReference type="PROSITE" id="PS51900">
    <property type="entry name" value="CB"/>
    <property type="match status" value="1"/>
</dbReference>
<evidence type="ECO:0000256" key="4">
    <source>
        <dbReference type="ARBA" id="ARBA00023172"/>
    </source>
</evidence>
<accession>A0A1E3W0R1</accession>
<dbReference type="InterPro" id="IPR010998">
    <property type="entry name" value="Integrase_recombinase_N"/>
</dbReference>
<proteinExistence type="inferred from homology"/>
<dbReference type="PANTHER" id="PTHR30629:SF2">
    <property type="entry name" value="PROPHAGE INTEGRASE INTS-RELATED"/>
    <property type="match status" value="1"/>
</dbReference>
<dbReference type="PROSITE" id="PS51898">
    <property type="entry name" value="TYR_RECOMBINASE"/>
    <property type="match status" value="1"/>
</dbReference>
<dbReference type="Proteomes" id="UP000094501">
    <property type="component" value="Unassembled WGS sequence"/>
</dbReference>
<keyword evidence="2" id="KW-0229">DNA integration</keyword>
<evidence type="ECO:0000256" key="3">
    <source>
        <dbReference type="ARBA" id="ARBA00023125"/>
    </source>
</evidence>
<evidence type="ECO:0000259" key="8">
    <source>
        <dbReference type="PROSITE" id="PS51900"/>
    </source>
</evidence>
<dbReference type="Pfam" id="PF00589">
    <property type="entry name" value="Phage_integrase"/>
    <property type="match status" value="1"/>
</dbReference>
<dbReference type="AlphaFoldDB" id="A0A1E3W0R1"/>
<evidence type="ECO:0000256" key="5">
    <source>
        <dbReference type="PROSITE-ProRule" id="PRU01248"/>
    </source>
</evidence>
<keyword evidence="3 5" id="KW-0238">DNA-binding</keyword>